<protein>
    <recommendedName>
        <fullName evidence="4">Helix-turn-helix transcriptional regulator</fullName>
    </recommendedName>
</protein>
<gene>
    <name evidence="2" type="ORF">CQY22_009325</name>
</gene>
<dbReference type="Proteomes" id="UP000230551">
    <property type="component" value="Unassembled WGS sequence"/>
</dbReference>
<dbReference type="AlphaFoldDB" id="A0A2G5PB82"/>
<dbReference type="SUPFAM" id="SSF48452">
    <property type="entry name" value="TPR-like"/>
    <property type="match status" value="1"/>
</dbReference>
<dbReference type="RefSeq" id="WP_090587610.1">
    <property type="nucleotide sequence ID" value="NZ_CP104302.1"/>
</dbReference>
<reference evidence="2 3" key="1">
    <citation type="journal article" date="2017" name="Infect. Genet. Evol.">
        <title>The new phylogeny of the genus Mycobacterium: The old and the news.</title>
        <authorList>
            <person name="Tortoli E."/>
            <person name="Fedrizzi T."/>
            <person name="Meehan C.J."/>
            <person name="Trovato A."/>
            <person name="Grottola A."/>
            <person name="Giacobazzi E."/>
            <person name="Serpini G.F."/>
            <person name="Tagliazucchi S."/>
            <person name="Fabio A."/>
            <person name="Bettua C."/>
            <person name="Bertorelli R."/>
            <person name="Frascaro F."/>
            <person name="De Sanctis V."/>
            <person name="Pecorari M."/>
            <person name="Jousson O."/>
            <person name="Segata N."/>
            <person name="Cirillo D.M."/>
        </authorList>
    </citation>
    <scope>NUCLEOTIDE SEQUENCE [LARGE SCALE GENOMIC DNA]</scope>
    <source>
        <strain evidence="2 3">CIP1034565</strain>
    </source>
</reference>
<dbReference type="STRING" id="85968.GCA_900073015_01284"/>
<evidence type="ECO:0008006" key="4">
    <source>
        <dbReference type="Google" id="ProtNLM"/>
    </source>
</evidence>
<dbReference type="EMBL" id="PDCN02000009">
    <property type="protein sequence ID" value="PIB75605.1"/>
    <property type="molecule type" value="Genomic_DNA"/>
</dbReference>
<evidence type="ECO:0000256" key="1">
    <source>
        <dbReference type="SAM" id="MobiDB-lite"/>
    </source>
</evidence>
<dbReference type="InterPro" id="IPR011990">
    <property type="entry name" value="TPR-like_helical_dom_sf"/>
</dbReference>
<name>A0A2G5PB82_9MYCO</name>
<sequence length="257" mass="27155">MEKGNLADAAFGDSPQRWPLPPADTPRNRWLRAVAAAGQGRYAIAQTELEMLLDHPGALGSLARSTRASLLRQLGWHALARGWDGRALRGAVDIDSRADALTGLAADALGLGRFPASARLLDLAAHTLRDAEASRLTVRLGWVRAELAMATGDGAAAVRHARAAIDTADGLPSIRHRVKSRVVLAAALCCAGDLAVARAQAEEALEQTGRHELIPLRWAVSSLLIGIGADGHTPAELVVLRDNAADLVCHRGGVWRG</sequence>
<proteinExistence type="predicted"/>
<dbReference type="Gene3D" id="1.25.40.10">
    <property type="entry name" value="Tetratricopeptide repeat domain"/>
    <property type="match status" value="1"/>
</dbReference>
<accession>A0A2G5PB82</accession>
<evidence type="ECO:0000313" key="3">
    <source>
        <dbReference type="Proteomes" id="UP000230551"/>
    </source>
</evidence>
<keyword evidence="3" id="KW-1185">Reference proteome</keyword>
<dbReference type="OrthoDB" id="4377297at2"/>
<organism evidence="2 3">
    <name type="scientific">Mycolicibacterium brumae</name>
    <dbReference type="NCBI Taxonomy" id="85968"/>
    <lineage>
        <taxon>Bacteria</taxon>
        <taxon>Bacillati</taxon>
        <taxon>Actinomycetota</taxon>
        <taxon>Actinomycetes</taxon>
        <taxon>Mycobacteriales</taxon>
        <taxon>Mycobacteriaceae</taxon>
        <taxon>Mycolicibacterium</taxon>
    </lineage>
</organism>
<comment type="caution">
    <text evidence="2">The sequence shown here is derived from an EMBL/GenBank/DDBJ whole genome shotgun (WGS) entry which is preliminary data.</text>
</comment>
<feature type="region of interest" description="Disordered" evidence="1">
    <location>
        <begin position="1"/>
        <end position="25"/>
    </location>
</feature>
<evidence type="ECO:0000313" key="2">
    <source>
        <dbReference type="EMBL" id="PIB75605.1"/>
    </source>
</evidence>